<accession>A0A1I6MPI2</accession>
<gene>
    <name evidence="3" type="ORF">SAMN05421771_3172</name>
</gene>
<dbReference type="CDD" id="cd06577">
    <property type="entry name" value="PASTA_pknB"/>
    <property type="match status" value="2"/>
</dbReference>
<dbReference type="RefSeq" id="WP_089840465.1">
    <property type="nucleotide sequence ID" value="NZ_FOZL01000001.1"/>
</dbReference>
<organism evidence="3 4">
    <name type="scientific">Granulicella pectinivorans</name>
    <dbReference type="NCBI Taxonomy" id="474950"/>
    <lineage>
        <taxon>Bacteria</taxon>
        <taxon>Pseudomonadati</taxon>
        <taxon>Acidobacteriota</taxon>
        <taxon>Terriglobia</taxon>
        <taxon>Terriglobales</taxon>
        <taxon>Acidobacteriaceae</taxon>
        <taxon>Granulicella</taxon>
    </lineage>
</organism>
<feature type="domain" description="PASTA" evidence="2">
    <location>
        <begin position="38"/>
        <end position="104"/>
    </location>
</feature>
<feature type="transmembrane region" description="Helical" evidence="1">
    <location>
        <begin position="12"/>
        <end position="36"/>
    </location>
</feature>
<dbReference type="AlphaFoldDB" id="A0A1I6MPI2"/>
<dbReference type="STRING" id="474950.SAMN05421771_3172"/>
<evidence type="ECO:0000256" key="1">
    <source>
        <dbReference type="SAM" id="Phobius"/>
    </source>
</evidence>
<dbReference type="EMBL" id="FOZL01000001">
    <property type="protein sequence ID" value="SFS17488.1"/>
    <property type="molecule type" value="Genomic_DNA"/>
</dbReference>
<name>A0A1I6MPI2_9BACT</name>
<feature type="domain" description="PASTA" evidence="2">
    <location>
        <begin position="105"/>
        <end position="171"/>
    </location>
</feature>
<keyword evidence="1" id="KW-1133">Transmembrane helix</keyword>
<dbReference type="PROSITE" id="PS51178">
    <property type="entry name" value="PASTA"/>
    <property type="match status" value="2"/>
</dbReference>
<dbReference type="SMART" id="SM00740">
    <property type="entry name" value="PASTA"/>
    <property type="match status" value="2"/>
</dbReference>
<reference evidence="3 4" key="1">
    <citation type="submission" date="2016-10" db="EMBL/GenBank/DDBJ databases">
        <authorList>
            <person name="de Groot N.N."/>
        </authorList>
    </citation>
    <scope>NUCLEOTIDE SEQUENCE [LARGE SCALE GENOMIC DNA]</scope>
    <source>
        <strain evidence="3 4">DSM 21001</strain>
    </source>
</reference>
<keyword evidence="4" id="KW-1185">Reference proteome</keyword>
<sequence length="288" mass="29988">MSTQLRILRLFNLAFGTLAMLAVALLSAFITMRLAIHGREVDVPSFSGLSVPDAQKRARSKGLSLNIENRFYSTSIPAGHLISQSPSPGETVRRDSEVRVTESLGSQQVQIPNTIGQSERSATIAIKRLTLELGTVSYLPTDGPPDTVLAQSPPPNATNVDGPRVSLLISQPPDAASPDTFVMPNLTGTSFAVASFRAAAAGLHIIRTPDPVAVAAANPDGSASPATASGAYQDAVPVTPTFTYPTGNVVAQFPLAGHKVTRGDGVHLAFSHPTPTVDATPATPTPAP</sequence>
<dbReference type="InterPro" id="IPR005543">
    <property type="entry name" value="PASTA_dom"/>
</dbReference>
<keyword evidence="1" id="KW-0812">Transmembrane</keyword>
<evidence type="ECO:0000313" key="3">
    <source>
        <dbReference type="EMBL" id="SFS17488.1"/>
    </source>
</evidence>
<evidence type="ECO:0000259" key="2">
    <source>
        <dbReference type="PROSITE" id="PS51178"/>
    </source>
</evidence>
<dbReference type="OrthoDB" id="117799at2"/>
<evidence type="ECO:0000313" key="4">
    <source>
        <dbReference type="Proteomes" id="UP000199024"/>
    </source>
</evidence>
<dbReference type="Proteomes" id="UP000199024">
    <property type="component" value="Unassembled WGS sequence"/>
</dbReference>
<keyword evidence="1" id="KW-0472">Membrane</keyword>
<proteinExistence type="predicted"/>
<dbReference type="Gene3D" id="3.30.10.20">
    <property type="match status" value="3"/>
</dbReference>
<protein>
    <submittedName>
        <fullName evidence="3">PASTA domain, binds beta-lactams</fullName>
    </submittedName>
</protein>
<dbReference type="Pfam" id="PF03793">
    <property type="entry name" value="PASTA"/>
    <property type="match status" value="2"/>
</dbReference>